<organism evidence="8 9">
    <name type="scientific">Apostasia shenzhenica</name>
    <dbReference type="NCBI Taxonomy" id="1088818"/>
    <lineage>
        <taxon>Eukaryota</taxon>
        <taxon>Viridiplantae</taxon>
        <taxon>Streptophyta</taxon>
        <taxon>Embryophyta</taxon>
        <taxon>Tracheophyta</taxon>
        <taxon>Spermatophyta</taxon>
        <taxon>Magnoliopsida</taxon>
        <taxon>Liliopsida</taxon>
        <taxon>Asparagales</taxon>
        <taxon>Orchidaceae</taxon>
        <taxon>Apostasioideae</taxon>
        <taxon>Apostasia</taxon>
    </lineage>
</organism>
<dbReference type="Proteomes" id="UP000236161">
    <property type="component" value="Unassembled WGS sequence"/>
</dbReference>
<dbReference type="GO" id="GO:0005886">
    <property type="term" value="C:plasma membrane"/>
    <property type="evidence" value="ECO:0007669"/>
    <property type="project" value="TreeGrafter"/>
</dbReference>
<gene>
    <name evidence="8" type="primary">ALIS2</name>
    <name evidence="8" type="ORF">AXF42_Ash002094</name>
</gene>
<feature type="transmembrane region" description="Helical" evidence="7">
    <location>
        <begin position="47"/>
        <end position="67"/>
    </location>
</feature>
<evidence type="ECO:0000313" key="8">
    <source>
        <dbReference type="EMBL" id="PKA56791.1"/>
    </source>
</evidence>
<sequence>MEMEGGSSLGSGGAVQPISFPSWRQRVFYKFTQQNLSACKPALSPTLVITLFLLMGIAFVPVGLICLRASENVEEFVVRYDIECIPENYRGNKVAYIKDETISKRCTLSIKMLNHMKAPIYVYYELDNYYQNHRRYVKSRSDKQLLHGLQLNDISSCLPVESHNGLPVVPCGLIAWSFFNDTFTFHRKALNLSVNRKNISWKSDRDHKFGKDVYPFNFQNDTLVGGGKLDPSIPLNEQEDLIVWMRVAALPKFRKLYGIIEEDLDADELLTVHLMNNYNTYSFGGKKNLVLTTSNWLGGKNSFLGISYIATGCCSILASILFALIHVKNPRPQREPSCSVWSRKSSSR</sequence>
<keyword evidence="4 7" id="KW-1133">Transmembrane helix</keyword>
<dbReference type="GO" id="GO:0005783">
    <property type="term" value="C:endoplasmic reticulum"/>
    <property type="evidence" value="ECO:0007669"/>
    <property type="project" value="TreeGrafter"/>
</dbReference>
<comment type="similarity">
    <text evidence="2 6">Belongs to the CDC50/LEM3 family.</text>
</comment>
<dbReference type="EMBL" id="KZ451969">
    <property type="protein sequence ID" value="PKA56791.1"/>
    <property type="molecule type" value="Genomic_DNA"/>
</dbReference>
<evidence type="ECO:0000256" key="4">
    <source>
        <dbReference type="ARBA" id="ARBA00022989"/>
    </source>
</evidence>
<dbReference type="AlphaFoldDB" id="A0A2I0AMK2"/>
<evidence type="ECO:0000256" key="7">
    <source>
        <dbReference type="SAM" id="Phobius"/>
    </source>
</evidence>
<reference evidence="8 9" key="1">
    <citation type="journal article" date="2017" name="Nature">
        <title>The Apostasia genome and the evolution of orchids.</title>
        <authorList>
            <person name="Zhang G.Q."/>
            <person name="Liu K.W."/>
            <person name="Li Z."/>
            <person name="Lohaus R."/>
            <person name="Hsiao Y.Y."/>
            <person name="Niu S.C."/>
            <person name="Wang J.Y."/>
            <person name="Lin Y.C."/>
            <person name="Xu Q."/>
            <person name="Chen L.J."/>
            <person name="Yoshida K."/>
            <person name="Fujiwara S."/>
            <person name="Wang Z.W."/>
            <person name="Zhang Y.Q."/>
            <person name="Mitsuda N."/>
            <person name="Wang M."/>
            <person name="Liu G.H."/>
            <person name="Pecoraro L."/>
            <person name="Huang H.X."/>
            <person name="Xiao X.J."/>
            <person name="Lin M."/>
            <person name="Wu X.Y."/>
            <person name="Wu W.L."/>
            <person name="Chen Y.Y."/>
            <person name="Chang S.B."/>
            <person name="Sakamoto S."/>
            <person name="Ohme-Takagi M."/>
            <person name="Yagi M."/>
            <person name="Zeng S.J."/>
            <person name="Shen C.Y."/>
            <person name="Yeh C.M."/>
            <person name="Luo Y.B."/>
            <person name="Tsai W.C."/>
            <person name="Van de Peer Y."/>
            <person name="Liu Z.J."/>
        </authorList>
    </citation>
    <scope>NUCLEOTIDE SEQUENCE [LARGE SCALE GENOMIC DNA]</scope>
    <source>
        <strain evidence="9">cv. Shenzhen</strain>
        <tissue evidence="8">Stem</tissue>
    </source>
</reference>
<proteinExistence type="inferred from homology"/>
<keyword evidence="5 6" id="KW-0472">Membrane</keyword>
<dbReference type="PANTHER" id="PTHR10926">
    <property type="entry name" value="CELL CYCLE CONTROL PROTEIN 50"/>
    <property type="match status" value="1"/>
</dbReference>
<evidence type="ECO:0000313" key="9">
    <source>
        <dbReference type="Proteomes" id="UP000236161"/>
    </source>
</evidence>
<evidence type="ECO:0000256" key="5">
    <source>
        <dbReference type="ARBA" id="ARBA00023136"/>
    </source>
</evidence>
<dbReference type="PANTHER" id="PTHR10926:SF29">
    <property type="entry name" value="ALA-INTERACTING SUBUNIT 2-RELATED"/>
    <property type="match status" value="1"/>
</dbReference>
<feature type="transmembrane region" description="Helical" evidence="7">
    <location>
        <begin position="303"/>
        <end position="327"/>
    </location>
</feature>
<accession>A0A2I0AMK2</accession>
<evidence type="ECO:0000256" key="1">
    <source>
        <dbReference type="ARBA" id="ARBA00004370"/>
    </source>
</evidence>
<keyword evidence="3 7" id="KW-0812">Transmembrane</keyword>
<name>A0A2I0AMK2_9ASPA</name>
<keyword evidence="9" id="KW-1185">Reference proteome</keyword>
<evidence type="ECO:0000256" key="3">
    <source>
        <dbReference type="ARBA" id="ARBA00022692"/>
    </source>
</evidence>
<evidence type="ECO:0000256" key="2">
    <source>
        <dbReference type="ARBA" id="ARBA00009457"/>
    </source>
</evidence>
<dbReference type="OrthoDB" id="340608at2759"/>
<dbReference type="InterPro" id="IPR005045">
    <property type="entry name" value="CDC50/LEM3_fam"/>
</dbReference>
<dbReference type="Pfam" id="PF03381">
    <property type="entry name" value="CDC50"/>
    <property type="match status" value="1"/>
</dbReference>
<protein>
    <recommendedName>
        <fullName evidence="6">ALA-interacting subunit</fullName>
    </recommendedName>
</protein>
<comment type="subcellular location">
    <subcellularLocation>
        <location evidence="1">Membrane</location>
    </subcellularLocation>
</comment>
<dbReference type="PIRSF" id="PIRSF015840">
    <property type="entry name" value="DUF284_TM_euk"/>
    <property type="match status" value="1"/>
</dbReference>
<evidence type="ECO:0000256" key="6">
    <source>
        <dbReference type="PIRNR" id="PIRNR015840"/>
    </source>
</evidence>
<dbReference type="STRING" id="1088818.A0A2I0AMK2"/>
<dbReference type="GO" id="GO:0005794">
    <property type="term" value="C:Golgi apparatus"/>
    <property type="evidence" value="ECO:0007669"/>
    <property type="project" value="TreeGrafter"/>
</dbReference>